<evidence type="ECO:0000256" key="6">
    <source>
        <dbReference type="ARBA" id="ARBA00022538"/>
    </source>
</evidence>
<keyword evidence="5" id="KW-0997">Cell inner membrane</keyword>
<dbReference type="PANTHER" id="PTHR30540:SF79">
    <property type="entry name" value="LOW AFFINITY POTASSIUM TRANSPORT SYSTEM PROTEIN KUP"/>
    <property type="match status" value="1"/>
</dbReference>
<evidence type="ECO:0000256" key="13">
    <source>
        <dbReference type="HAMAP-Rule" id="MF_01522"/>
    </source>
</evidence>
<evidence type="ECO:0000256" key="4">
    <source>
        <dbReference type="ARBA" id="ARBA00022475"/>
    </source>
</evidence>
<evidence type="ECO:0000256" key="8">
    <source>
        <dbReference type="ARBA" id="ARBA00022847"/>
    </source>
</evidence>
<keyword evidence="8 13" id="KW-0769">Symport</keyword>
<proteinExistence type="inferred from homology"/>
<organism evidence="17 18">
    <name type="scientific">Paracoccus pacificus</name>
    <dbReference type="NCBI Taxonomy" id="1463598"/>
    <lineage>
        <taxon>Bacteria</taxon>
        <taxon>Pseudomonadati</taxon>
        <taxon>Pseudomonadota</taxon>
        <taxon>Alphaproteobacteria</taxon>
        <taxon>Rhodobacterales</taxon>
        <taxon>Paracoccaceae</taxon>
        <taxon>Paracoccus</taxon>
    </lineage>
</organism>
<dbReference type="InterPro" id="IPR023051">
    <property type="entry name" value="Kup"/>
</dbReference>
<evidence type="ECO:0000256" key="7">
    <source>
        <dbReference type="ARBA" id="ARBA00022692"/>
    </source>
</evidence>
<keyword evidence="12 13" id="KW-0472">Membrane</keyword>
<feature type="domain" description="K+ potassium transporter C-terminal" evidence="16">
    <location>
        <begin position="500"/>
        <end position="648"/>
    </location>
</feature>
<dbReference type="InterPro" id="IPR053952">
    <property type="entry name" value="K_trans_C"/>
</dbReference>
<feature type="transmembrane region" description="Helical" evidence="13">
    <location>
        <begin position="194"/>
        <end position="215"/>
    </location>
</feature>
<keyword evidence="6 13" id="KW-0633">Potassium transport</keyword>
<name>A0ABW4R9S1_9RHOB</name>
<keyword evidence="10 13" id="KW-1133">Transmembrane helix</keyword>
<dbReference type="InterPro" id="IPR003855">
    <property type="entry name" value="K+_transporter"/>
</dbReference>
<keyword evidence="3 13" id="KW-0813">Transport</keyword>
<dbReference type="Proteomes" id="UP001597213">
    <property type="component" value="Unassembled WGS sequence"/>
</dbReference>
<evidence type="ECO:0000256" key="12">
    <source>
        <dbReference type="ARBA" id="ARBA00023136"/>
    </source>
</evidence>
<feature type="transmembrane region" description="Helical" evidence="13">
    <location>
        <begin position="315"/>
        <end position="342"/>
    </location>
</feature>
<evidence type="ECO:0000256" key="1">
    <source>
        <dbReference type="ARBA" id="ARBA00004141"/>
    </source>
</evidence>
<feature type="transmembrane region" description="Helical" evidence="13">
    <location>
        <begin position="271"/>
        <end position="295"/>
    </location>
</feature>
<reference evidence="18" key="1">
    <citation type="journal article" date="2019" name="Int. J. Syst. Evol. Microbiol.">
        <title>The Global Catalogue of Microorganisms (GCM) 10K type strain sequencing project: providing services to taxonomists for standard genome sequencing and annotation.</title>
        <authorList>
            <consortium name="The Broad Institute Genomics Platform"/>
            <consortium name="The Broad Institute Genome Sequencing Center for Infectious Disease"/>
            <person name="Wu L."/>
            <person name="Ma J."/>
        </authorList>
    </citation>
    <scope>NUCLEOTIDE SEQUENCE [LARGE SCALE GENOMIC DNA]</scope>
    <source>
        <strain evidence="18">CCUG 56029</strain>
    </source>
</reference>
<comment type="function">
    <text evidence="13">Transport of potassium into the cell. Likely operates as a K(+):H(+) symporter.</text>
</comment>
<evidence type="ECO:0000256" key="9">
    <source>
        <dbReference type="ARBA" id="ARBA00022958"/>
    </source>
</evidence>
<feature type="domain" description="K+ potassium transporter integral membrane" evidence="15">
    <location>
        <begin position="40"/>
        <end position="488"/>
    </location>
</feature>
<feature type="transmembrane region" description="Helical" evidence="13">
    <location>
        <begin position="77"/>
        <end position="100"/>
    </location>
</feature>
<dbReference type="EMBL" id="JBHUEN010000034">
    <property type="protein sequence ID" value="MFD1882423.1"/>
    <property type="molecule type" value="Genomic_DNA"/>
</dbReference>
<keyword evidence="4 13" id="KW-1003">Cell membrane</keyword>
<evidence type="ECO:0000313" key="18">
    <source>
        <dbReference type="Proteomes" id="UP001597213"/>
    </source>
</evidence>
<comment type="catalytic activity">
    <reaction evidence="13">
        <text>K(+)(in) + H(+)(in) = K(+)(out) + H(+)(out)</text>
        <dbReference type="Rhea" id="RHEA:28490"/>
        <dbReference type="ChEBI" id="CHEBI:15378"/>
        <dbReference type="ChEBI" id="CHEBI:29103"/>
    </reaction>
</comment>
<feature type="transmembrane region" description="Helical" evidence="13">
    <location>
        <begin position="420"/>
        <end position="442"/>
    </location>
</feature>
<feature type="transmembrane region" description="Helical" evidence="13">
    <location>
        <begin position="363"/>
        <end position="384"/>
    </location>
</feature>
<feature type="transmembrane region" description="Helical" evidence="13">
    <location>
        <begin position="235"/>
        <end position="259"/>
    </location>
</feature>
<keyword evidence="18" id="KW-1185">Reference proteome</keyword>
<feature type="transmembrane region" description="Helical" evidence="13">
    <location>
        <begin position="390"/>
        <end position="413"/>
    </location>
</feature>
<feature type="transmembrane region" description="Helical" evidence="13">
    <location>
        <begin position="121"/>
        <end position="140"/>
    </location>
</feature>
<evidence type="ECO:0000256" key="2">
    <source>
        <dbReference type="ARBA" id="ARBA00007019"/>
    </source>
</evidence>
<dbReference type="PANTHER" id="PTHR30540">
    <property type="entry name" value="OSMOTIC STRESS POTASSIUM TRANSPORTER"/>
    <property type="match status" value="1"/>
</dbReference>
<evidence type="ECO:0000256" key="14">
    <source>
        <dbReference type="SAM" id="MobiDB-lite"/>
    </source>
</evidence>
<dbReference type="HAMAP" id="MF_01522">
    <property type="entry name" value="Kup"/>
    <property type="match status" value="1"/>
</dbReference>
<keyword evidence="11 13" id="KW-0406">Ion transport</keyword>
<feature type="transmembrane region" description="Helical" evidence="13">
    <location>
        <begin position="36"/>
        <end position="57"/>
    </location>
</feature>
<comment type="subcellular location">
    <subcellularLocation>
        <location evidence="13">Cell membrane</location>
        <topology evidence="13">Multi-pass membrane protein</topology>
    </subcellularLocation>
    <subcellularLocation>
        <location evidence="1">Membrane</location>
        <topology evidence="1">Multi-pass membrane protein</topology>
    </subcellularLocation>
</comment>
<dbReference type="Pfam" id="PF22776">
    <property type="entry name" value="K_trans_C"/>
    <property type="match status" value="1"/>
</dbReference>
<feature type="transmembrane region" description="Helical" evidence="13">
    <location>
        <begin position="448"/>
        <end position="469"/>
    </location>
</feature>
<feature type="region of interest" description="Disordered" evidence="14">
    <location>
        <begin position="1"/>
        <end position="34"/>
    </location>
</feature>
<dbReference type="RefSeq" id="WP_379143036.1">
    <property type="nucleotide sequence ID" value="NZ_JBHUEN010000034.1"/>
</dbReference>
<comment type="caution">
    <text evidence="17">The sequence shown here is derived from an EMBL/GenBank/DDBJ whole genome shotgun (WGS) entry which is preliminary data.</text>
</comment>
<feature type="transmembrane region" description="Helical" evidence="13">
    <location>
        <begin position="160"/>
        <end position="182"/>
    </location>
</feature>
<evidence type="ECO:0000313" key="17">
    <source>
        <dbReference type="EMBL" id="MFD1882423.1"/>
    </source>
</evidence>
<evidence type="ECO:0000256" key="10">
    <source>
        <dbReference type="ARBA" id="ARBA00022989"/>
    </source>
</evidence>
<evidence type="ECO:0000256" key="5">
    <source>
        <dbReference type="ARBA" id="ARBA00022519"/>
    </source>
</evidence>
<evidence type="ECO:0000256" key="11">
    <source>
        <dbReference type="ARBA" id="ARBA00023065"/>
    </source>
</evidence>
<keyword evidence="7 13" id="KW-0812">Transmembrane</keyword>
<evidence type="ECO:0000256" key="3">
    <source>
        <dbReference type="ARBA" id="ARBA00022448"/>
    </source>
</evidence>
<evidence type="ECO:0000259" key="15">
    <source>
        <dbReference type="Pfam" id="PF02705"/>
    </source>
</evidence>
<gene>
    <name evidence="13" type="primary">kup</name>
    <name evidence="17" type="ORF">ACFSCT_11930</name>
</gene>
<protein>
    <recommendedName>
        <fullName evidence="13">Probable potassium transport system protein Kup</fullName>
    </recommendedName>
</protein>
<evidence type="ECO:0000259" key="16">
    <source>
        <dbReference type="Pfam" id="PF22776"/>
    </source>
</evidence>
<feature type="compositionally biased region" description="Low complexity" evidence="14">
    <location>
        <begin position="1"/>
        <end position="12"/>
    </location>
</feature>
<sequence>MSSSQDGAGTPDADADAVESSEQQERGPHGRMSKPSAALVLGCLGVVYGDIGTSPLYALRESLAHAREEGLPEQAVIGIVSLLIWTVVLIVTIKYVILILRADNNGEGGTLSLVAKAQEAINGQSWLFLFLGIVGVSLFFGDSMITPAISVLSAVEGLTLVIPGFEKWVVPVTLVIVVALFAVQRSGTGRVSRFFGPVMLVWFLTMAAMGLLHLFDDARIIQALNPLRAADFLIHNGFGSLPVLGSVFLAVTGAEALYADMGHFGRAPVRIAWSSIVWPALTLSYLGQGALVLASPEAARDPFFLMAPEWLMLPLILLATVATVIASQAVISGAFSVAQQAVQMGLVPRLEILHTSDTQQGQIYLPRVNTILMIGVCLLVLTFGSSARLASAYGIAVTGDMVITSCLAIIVFYKAWKWPLPVVLAIMLPILGIESIFFYANLMKLADGGYIPVMFAALNVTMMVIWVLGSARIRERLGQQAVPLKMLAEKLAAKPPVIVPGTAVFLTADTDTAPPAFIHNLKHNRVLHERNVIARVAVANTPRVPDDQRLKMEEIAPGFWRAWCRFGYMEQPNVPRALAEGKRYGQKFDIMNTSYFLNRRSLRVGRGAMMPVWAGRIYASLYRSSSEPTNFYRLPTNRVVELGQQINI</sequence>
<keyword evidence="9 13" id="KW-0630">Potassium</keyword>
<comment type="similarity">
    <text evidence="2 13">Belongs to the HAK/KUP transporter (TC 2.A.72) family.</text>
</comment>
<dbReference type="Pfam" id="PF02705">
    <property type="entry name" value="K_trans"/>
    <property type="match status" value="1"/>
</dbReference>
<accession>A0ABW4R9S1</accession>
<dbReference type="InterPro" id="IPR053951">
    <property type="entry name" value="K_trans_N"/>
</dbReference>